<feature type="signal peptide" evidence="5">
    <location>
        <begin position="1"/>
        <end position="24"/>
    </location>
</feature>
<dbReference type="Proteomes" id="UP000238196">
    <property type="component" value="Unassembled WGS sequence"/>
</dbReference>
<evidence type="ECO:0000313" key="7">
    <source>
        <dbReference type="EMBL" id="PPC78270.1"/>
    </source>
</evidence>
<dbReference type="EMBL" id="PRLP01000017">
    <property type="protein sequence ID" value="PPC78270.1"/>
    <property type="molecule type" value="Genomic_DNA"/>
</dbReference>
<dbReference type="PANTHER" id="PTHR35936">
    <property type="entry name" value="MEMBRANE-BOUND LYTIC MUREIN TRANSGLYCOSYLASE F"/>
    <property type="match status" value="1"/>
</dbReference>
<evidence type="ECO:0000256" key="2">
    <source>
        <dbReference type="ARBA" id="ARBA00010333"/>
    </source>
</evidence>
<evidence type="ECO:0000313" key="8">
    <source>
        <dbReference type="Proteomes" id="UP000238196"/>
    </source>
</evidence>
<dbReference type="Gene3D" id="3.40.190.10">
    <property type="entry name" value="Periplasmic binding protein-like II"/>
    <property type="match status" value="2"/>
</dbReference>
<name>A0A2S5KU35_9PROT</name>
<gene>
    <name evidence="7" type="ORF">C4K68_06450</name>
</gene>
<evidence type="ECO:0000256" key="5">
    <source>
        <dbReference type="SAM" id="SignalP"/>
    </source>
</evidence>
<organism evidence="7 8">
    <name type="scientific">Proteobacteria bacterium 228</name>
    <dbReference type="NCBI Taxonomy" id="2083153"/>
    <lineage>
        <taxon>Bacteria</taxon>
        <taxon>Pseudomonadati</taxon>
        <taxon>Pseudomonadota</taxon>
    </lineage>
</organism>
<dbReference type="OrthoDB" id="5292462at2"/>
<sequence>MLNMPLMALLLCCLSLGWTSAARAESLRIATEGAYPPFNYIDEQGNLVGFDVDIGKALCNSMKVHCDFVAVEWGKLLDGLEAGFYDVVLASMADTPERRNQALFTDTYYRSHSSFVGDPSRFADLSPVSLSKMRLAAESGTIQAAYLHSEYPGSVVVTPPTQPDVFTALARGEADLVLADSISILMFLKSPEGQQFDFINYPLDTSKLNSTAHIAVGKQHPELVQRINQAINNIRLNGDYDRINRKYFPFSVF</sequence>
<comment type="similarity">
    <text evidence="2 4">Belongs to the bacterial solute-binding protein 3 family.</text>
</comment>
<dbReference type="SUPFAM" id="SSF53850">
    <property type="entry name" value="Periplasmic binding protein-like II"/>
    <property type="match status" value="1"/>
</dbReference>
<comment type="subcellular location">
    <subcellularLocation>
        <location evidence="1">Cell envelope</location>
    </subcellularLocation>
</comment>
<evidence type="ECO:0000256" key="3">
    <source>
        <dbReference type="ARBA" id="ARBA00022729"/>
    </source>
</evidence>
<feature type="chain" id="PRO_5015617342" evidence="5">
    <location>
        <begin position="25"/>
        <end position="253"/>
    </location>
</feature>
<dbReference type="PROSITE" id="PS01039">
    <property type="entry name" value="SBP_BACTERIAL_3"/>
    <property type="match status" value="1"/>
</dbReference>
<dbReference type="GO" id="GO:0030313">
    <property type="term" value="C:cell envelope"/>
    <property type="evidence" value="ECO:0007669"/>
    <property type="project" value="UniProtKB-SubCell"/>
</dbReference>
<dbReference type="SMART" id="SM00062">
    <property type="entry name" value="PBPb"/>
    <property type="match status" value="1"/>
</dbReference>
<dbReference type="PANTHER" id="PTHR35936:SF19">
    <property type="entry name" value="AMINO-ACID-BINDING PROTEIN YXEM-RELATED"/>
    <property type="match status" value="1"/>
</dbReference>
<evidence type="ECO:0000256" key="1">
    <source>
        <dbReference type="ARBA" id="ARBA00004196"/>
    </source>
</evidence>
<evidence type="ECO:0000256" key="4">
    <source>
        <dbReference type="RuleBase" id="RU003744"/>
    </source>
</evidence>
<evidence type="ECO:0000259" key="6">
    <source>
        <dbReference type="SMART" id="SM00062"/>
    </source>
</evidence>
<dbReference type="AlphaFoldDB" id="A0A2S5KU35"/>
<accession>A0A2S5KU35</accession>
<protein>
    <submittedName>
        <fullName evidence="7">ABC transporter substrate-binding protein</fullName>
    </submittedName>
</protein>
<feature type="domain" description="Solute-binding protein family 3/N-terminal" evidence="6">
    <location>
        <begin position="26"/>
        <end position="251"/>
    </location>
</feature>
<proteinExistence type="inferred from homology"/>
<reference evidence="7 8" key="1">
    <citation type="submission" date="2018-02" db="EMBL/GenBank/DDBJ databases">
        <title>novel marine gammaproteobacteria from coastal saline agro ecosystem.</title>
        <authorList>
            <person name="Krishnan R."/>
            <person name="Ramesh Kumar N."/>
        </authorList>
    </citation>
    <scope>NUCLEOTIDE SEQUENCE [LARGE SCALE GENOMIC DNA]</scope>
    <source>
        <strain evidence="7 8">228</strain>
    </source>
</reference>
<comment type="caution">
    <text evidence="7">The sequence shown here is derived from an EMBL/GenBank/DDBJ whole genome shotgun (WGS) entry which is preliminary data.</text>
</comment>
<dbReference type="InterPro" id="IPR018313">
    <property type="entry name" value="SBP_3_CS"/>
</dbReference>
<dbReference type="InterPro" id="IPR001638">
    <property type="entry name" value="Solute-binding_3/MltF_N"/>
</dbReference>
<keyword evidence="3 5" id="KW-0732">Signal</keyword>
<dbReference type="Pfam" id="PF00497">
    <property type="entry name" value="SBP_bac_3"/>
    <property type="match status" value="1"/>
</dbReference>